<feature type="domain" description="Rhodanese" evidence="1">
    <location>
        <begin position="28"/>
        <end position="122"/>
    </location>
</feature>
<accession>A0ABW2IJP8</accession>
<reference evidence="3" key="1">
    <citation type="journal article" date="2019" name="Int. J. Syst. Evol. Microbiol.">
        <title>The Global Catalogue of Microorganisms (GCM) 10K type strain sequencing project: providing services to taxonomists for standard genome sequencing and annotation.</title>
        <authorList>
            <consortium name="The Broad Institute Genomics Platform"/>
            <consortium name="The Broad Institute Genome Sequencing Center for Infectious Disease"/>
            <person name="Wu L."/>
            <person name="Ma J."/>
        </authorList>
    </citation>
    <scope>NUCLEOTIDE SEQUENCE [LARGE SCALE GENOMIC DNA]</scope>
    <source>
        <strain evidence="3">CCUG 51308</strain>
    </source>
</reference>
<dbReference type="SUPFAM" id="SSF52821">
    <property type="entry name" value="Rhodanese/Cell cycle control phosphatase"/>
    <property type="match status" value="1"/>
</dbReference>
<organism evidence="2 3">
    <name type="scientific">Hirschia litorea</name>
    <dbReference type="NCBI Taxonomy" id="1199156"/>
    <lineage>
        <taxon>Bacteria</taxon>
        <taxon>Pseudomonadati</taxon>
        <taxon>Pseudomonadota</taxon>
        <taxon>Alphaproteobacteria</taxon>
        <taxon>Hyphomonadales</taxon>
        <taxon>Hyphomonadaceae</taxon>
        <taxon>Hirschia</taxon>
    </lineage>
</organism>
<dbReference type="Gene3D" id="3.40.250.10">
    <property type="entry name" value="Rhodanese-like domain"/>
    <property type="match status" value="1"/>
</dbReference>
<keyword evidence="3" id="KW-1185">Reference proteome</keyword>
<dbReference type="PROSITE" id="PS50206">
    <property type="entry name" value="RHODANESE_3"/>
    <property type="match status" value="1"/>
</dbReference>
<dbReference type="Pfam" id="PF00581">
    <property type="entry name" value="Rhodanese"/>
    <property type="match status" value="1"/>
</dbReference>
<protein>
    <submittedName>
        <fullName evidence="2">Rhodanese-like domain-containing protein</fullName>
    </submittedName>
</protein>
<dbReference type="SMART" id="SM00450">
    <property type="entry name" value="RHOD"/>
    <property type="match status" value="1"/>
</dbReference>
<gene>
    <name evidence="2" type="ORF">ACFQS8_05570</name>
</gene>
<sequence length="125" mass="13361">MFGLLKKLSGQSASATETIDVAEARERSKQGMTFIDVRTPAEWSQTGLPSRALAISLLDGSFISKVEDAVNADKTAPILVICRTGARSAQACKVLRKAGFTHPINVKGGILAWQLANLPKKPLRG</sequence>
<proteinExistence type="predicted"/>
<evidence type="ECO:0000259" key="1">
    <source>
        <dbReference type="PROSITE" id="PS50206"/>
    </source>
</evidence>
<dbReference type="EMBL" id="JBHTBR010000002">
    <property type="protein sequence ID" value="MFC7291075.1"/>
    <property type="molecule type" value="Genomic_DNA"/>
</dbReference>
<dbReference type="InterPro" id="IPR052367">
    <property type="entry name" value="Thiosulfate_ST/Rhodanese-like"/>
</dbReference>
<comment type="caution">
    <text evidence="2">The sequence shown here is derived from an EMBL/GenBank/DDBJ whole genome shotgun (WGS) entry which is preliminary data.</text>
</comment>
<name>A0ABW2IJP8_9PROT</name>
<evidence type="ECO:0000313" key="2">
    <source>
        <dbReference type="EMBL" id="MFC7291075.1"/>
    </source>
</evidence>
<dbReference type="InterPro" id="IPR036873">
    <property type="entry name" value="Rhodanese-like_dom_sf"/>
</dbReference>
<evidence type="ECO:0000313" key="3">
    <source>
        <dbReference type="Proteomes" id="UP001596492"/>
    </source>
</evidence>
<dbReference type="Proteomes" id="UP001596492">
    <property type="component" value="Unassembled WGS sequence"/>
</dbReference>
<dbReference type="PANTHER" id="PTHR45431:SF3">
    <property type="entry name" value="RHODANESE-LIKE DOMAIN-CONTAINING PROTEIN 15, CHLOROPLASTIC"/>
    <property type="match status" value="1"/>
</dbReference>
<dbReference type="CDD" id="cd00158">
    <property type="entry name" value="RHOD"/>
    <property type="match status" value="1"/>
</dbReference>
<dbReference type="PANTHER" id="PTHR45431">
    <property type="entry name" value="RHODANESE-LIKE DOMAIN-CONTAINING PROTEIN 15, CHLOROPLASTIC"/>
    <property type="match status" value="1"/>
</dbReference>
<dbReference type="InterPro" id="IPR001763">
    <property type="entry name" value="Rhodanese-like_dom"/>
</dbReference>
<dbReference type="RefSeq" id="WP_382166271.1">
    <property type="nucleotide sequence ID" value="NZ_JBHTBR010000002.1"/>
</dbReference>